<sequence length="145" mass="14853">MDRVFSLAAPTVVSEVIDGEAIIMDVRTGIYHSAEGLAAPLWEALVAGVGTVQIVQALEMAYPGTEAAADLNAYVDQLTGAGLLAASDGKPSIVPVDFAGLPYAAPSLVSHGDMQDLILLDPIHDVSADYGWPVKPDLAAPGAAA</sequence>
<keyword evidence="2" id="KW-1185">Reference proteome</keyword>
<proteinExistence type="predicted"/>
<gene>
    <name evidence="1" type="ORF">PQ455_06895</name>
</gene>
<dbReference type="Pfam" id="PF05402">
    <property type="entry name" value="PqqD"/>
    <property type="match status" value="1"/>
</dbReference>
<name>A0ABY7TRV6_9SPHN</name>
<accession>A0ABY7TRV6</accession>
<evidence type="ECO:0000313" key="2">
    <source>
        <dbReference type="Proteomes" id="UP001220395"/>
    </source>
</evidence>
<evidence type="ECO:0000313" key="1">
    <source>
        <dbReference type="EMBL" id="WCT74939.1"/>
    </source>
</evidence>
<reference evidence="1 2" key="1">
    <citation type="submission" date="2023-02" db="EMBL/GenBank/DDBJ databases">
        <title>Genome sequence of Sphingomonas naphthae.</title>
        <authorList>
            <person name="Kim S."/>
            <person name="Heo J."/>
            <person name="Kwon S.-W."/>
        </authorList>
    </citation>
    <scope>NUCLEOTIDE SEQUENCE [LARGE SCALE GENOMIC DNA]</scope>
    <source>
        <strain evidence="1 2">KACC 18716</strain>
    </source>
</reference>
<dbReference type="RefSeq" id="WP_273690385.1">
    <property type="nucleotide sequence ID" value="NZ_CP117411.1"/>
</dbReference>
<dbReference type="Proteomes" id="UP001220395">
    <property type="component" value="Chromosome"/>
</dbReference>
<dbReference type="EMBL" id="CP117411">
    <property type="protein sequence ID" value="WCT74939.1"/>
    <property type="molecule type" value="Genomic_DNA"/>
</dbReference>
<protein>
    <submittedName>
        <fullName evidence="1">PqqD family protein</fullName>
    </submittedName>
</protein>
<organism evidence="1 2">
    <name type="scientific">Sphingomonas naphthae</name>
    <dbReference type="NCBI Taxonomy" id="1813468"/>
    <lineage>
        <taxon>Bacteria</taxon>
        <taxon>Pseudomonadati</taxon>
        <taxon>Pseudomonadota</taxon>
        <taxon>Alphaproteobacteria</taxon>
        <taxon>Sphingomonadales</taxon>
        <taxon>Sphingomonadaceae</taxon>
        <taxon>Sphingomonas</taxon>
    </lineage>
</organism>
<dbReference type="InterPro" id="IPR008792">
    <property type="entry name" value="PQQD"/>
</dbReference>